<sequence>MPAILWGGHGGAAGLLIGVDLGRGGVGSDCREGCLIARWFAGARVVGRRLCMAIFWGRKAFIGAGCA</sequence>
<dbReference type="EMBL" id="PQXF01000008">
    <property type="protein sequence ID" value="PXF61114.1"/>
    <property type="molecule type" value="Genomic_DNA"/>
</dbReference>
<protein>
    <submittedName>
        <fullName evidence="1">Uncharacterized protein</fullName>
    </submittedName>
</protein>
<proteinExistence type="predicted"/>
<evidence type="ECO:0000313" key="1">
    <source>
        <dbReference type="EMBL" id="PXF61114.1"/>
    </source>
</evidence>
<comment type="caution">
    <text evidence="1">The sequence shown here is derived from an EMBL/GenBank/DDBJ whole genome shotgun (WGS) entry which is preliminary data.</text>
</comment>
<name>A0AC61L4M0_9EURY</name>
<reference evidence="1" key="1">
    <citation type="submission" date="2018-01" db="EMBL/GenBank/DDBJ databases">
        <authorList>
            <person name="Krukenberg V."/>
        </authorList>
    </citation>
    <scope>NUCLEOTIDE SEQUENCE</scope>
    <source>
        <strain evidence="1">E20ANME2</strain>
    </source>
</reference>
<organism evidence="1 2">
    <name type="scientific">Candidatus Methanogaster sp</name>
    <dbReference type="NCBI Taxonomy" id="3386292"/>
    <lineage>
        <taxon>Archaea</taxon>
        <taxon>Methanobacteriati</taxon>
        <taxon>Methanobacteriota</taxon>
        <taxon>Stenosarchaea group</taxon>
        <taxon>Methanomicrobia</taxon>
        <taxon>Methanosarcinales</taxon>
        <taxon>ANME-2 cluster</taxon>
        <taxon>Candidatus Methanogasteraceae</taxon>
        <taxon>Candidatus Methanogaster</taxon>
    </lineage>
</organism>
<evidence type="ECO:0000313" key="2">
    <source>
        <dbReference type="Proteomes" id="UP000248329"/>
    </source>
</evidence>
<dbReference type="Proteomes" id="UP000248329">
    <property type="component" value="Unassembled WGS sequence"/>
</dbReference>
<accession>A0AC61L4M0</accession>
<gene>
    <name evidence="1" type="ORF">C4B59_06020</name>
</gene>